<name>A0A068T337_NEOGA</name>
<accession>A0A068T337</accession>
<evidence type="ECO:0000313" key="2">
    <source>
        <dbReference type="Proteomes" id="UP000028186"/>
    </source>
</evidence>
<dbReference type="EMBL" id="HG938355">
    <property type="protein sequence ID" value="CDN52431.1"/>
    <property type="molecule type" value="Genomic_DNA"/>
</dbReference>
<gene>
    <name evidence="1" type="ORF">RG1141_CH00630</name>
</gene>
<dbReference type="HOGENOM" id="CLU_2274363_0_0_5"/>
<sequence length="102" mass="11736">MSDEVVDLNFLAKLGQRTNDEVRALRKEVSEIRTLAIQTYEFSKRLERRQAEVRDDLELSIKIELGGALSHMQSTIEQSLVRIEDKVEEVADRVTAVEHRPS</sequence>
<dbReference type="RefSeq" id="WP_038539260.1">
    <property type="nucleotide sequence ID" value="NZ_HG938355.1"/>
</dbReference>
<dbReference type="eggNOG" id="ENOG50318KS">
    <property type="taxonomic scope" value="Bacteria"/>
</dbReference>
<dbReference type="Proteomes" id="UP000028186">
    <property type="component" value="Chromosome I"/>
</dbReference>
<proteinExistence type="predicted"/>
<dbReference type="AlphaFoldDB" id="A0A068T337"/>
<protein>
    <submittedName>
        <fullName evidence="1">Uncharacterized protein</fullName>
    </submittedName>
</protein>
<dbReference type="PATRIC" id="fig|1028801.3.peg.64"/>
<reference evidence="2" key="1">
    <citation type="journal article" date="2014" name="BMC Genomics">
        <title>Genome sequencing of two Neorhizobium galegae strains reveals a noeT gene responsible for the unusual acetylation of the nodulation factors.</title>
        <authorList>
            <person name="Osterman J."/>
            <person name="Marsh J."/>
            <person name="Laine P.K."/>
            <person name="Zeng Z."/>
            <person name="Alatalo E."/>
            <person name="Sullivan J.T."/>
            <person name="Young J.P."/>
            <person name="Thomas-Oates J."/>
            <person name="Paulin L."/>
            <person name="Lindstrom K."/>
        </authorList>
    </citation>
    <scope>NUCLEOTIDE SEQUENCE [LARGE SCALE GENOMIC DNA]</scope>
    <source>
        <strain evidence="2">HAMBI 1141</strain>
    </source>
</reference>
<organism evidence="1 2">
    <name type="scientific">Neorhizobium galegae bv. officinalis bv. officinalis str. HAMBI 1141</name>
    <dbReference type="NCBI Taxonomy" id="1028801"/>
    <lineage>
        <taxon>Bacteria</taxon>
        <taxon>Pseudomonadati</taxon>
        <taxon>Pseudomonadota</taxon>
        <taxon>Alphaproteobacteria</taxon>
        <taxon>Hyphomicrobiales</taxon>
        <taxon>Rhizobiaceae</taxon>
        <taxon>Rhizobium/Agrobacterium group</taxon>
        <taxon>Neorhizobium</taxon>
    </lineage>
</organism>
<evidence type="ECO:0000313" key="1">
    <source>
        <dbReference type="EMBL" id="CDN52431.1"/>
    </source>
</evidence>
<dbReference type="KEGG" id="ngl:RG1141_CH00630"/>